<name>A0A0M6XPH1_9RHOB</name>
<dbReference type="Proteomes" id="UP000048908">
    <property type="component" value="Unassembled WGS sequence"/>
</dbReference>
<evidence type="ECO:0008006" key="3">
    <source>
        <dbReference type="Google" id="ProtNLM"/>
    </source>
</evidence>
<protein>
    <recommendedName>
        <fullName evidence="3">Plant Basic Secretory Protein</fullName>
    </recommendedName>
</protein>
<evidence type="ECO:0000313" key="2">
    <source>
        <dbReference type="Proteomes" id="UP000048908"/>
    </source>
</evidence>
<gene>
    <name evidence="1" type="ORF">JAN5088_01826</name>
</gene>
<keyword evidence="2" id="KW-1185">Reference proteome</keyword>
<evidence type="ECO:0000313" key="1">
    <source>
        <dbReference type="EMBL" id="CTQ33050.1"/>
    </source>
</evidence>
<organism evidence="1 2">
    <name type="scientific">Jannaschia rubra</name>
    <dbReference type="NCBI Taxonomy" id="282197"/>
    <lineage>
        <taxon>Bacteria</taxon>
        <taxon>Pseudomonadati</taxon>
        <taxon>Pseudomonadota</taxon>
        <taxon>Alphaproteobacteria</taxon>
        <taxon>Rhodobacterales</taxon>
        <taxon>Roseobacteraceae</taxon>
        <taxon>Jannaschia</taxon>
    </lineage>
</organism>
<dbReference type="STRING" id="282197.SAMN04488517_1072"/>
<dbReference type="AlphaFoldDB" id="A0A0M6XPH1"/>
<reference evidence="1 2" key="1">
    <citation type="submission" date="2015-07" db="EMBL/GenBank/DDBJ databases">
        <authorList>
            <person name="Noorani M."/>
        </authorList>
    </citation>
    <scope>NUCLEOTIDE SEQUENCE [LARGE SCALE GENOMIC DNA]</scope>
    <source>
        <strain evidence="1 2">CECT 5088</strain>
    </source>
</reference>
<proteinExistence type="predicted"/>
<dbReference type="EMBL" id="CXPG01000017">
    <property type="protein sequence ID" value="CTQ33050.1"/>
    <property type="molecule type" value="Genomic_DNA"/>
</dbReference>
<sequence>MRCGPLNVRFRDGTTCDFPNFADSPMRSLLLILALTACTRPLTPAETALVAPIHGPTLDTASVRISQTPIVGIFPITYDARPRTTCRERIAPPQAGRITAQTAGIALFETLLLSPRAYADDYAATDEAGGALDLAGAMFIVHEMTHVWQWQNRDVTGYHPVKAFSEQLAVDDPYLLDPDDPRGFLDFGYEQQASLVEEYLCCATLDPRGSRTDRLKHLLRQVMPVAEPEAFARAVTVPWGDDLDDICD</sequence>
<accession>A0A0M6XPH1</accession>